<organism evidence="5 6">
    <name type="scientific">Lactococcus garvieae DCC43</name>
    <dbReference type="NCBI Taxonomy" id="1231377"/>
    <lineage>
        <taxon>Bacteria</taxon>
        <taxon>Bacillati</taxon>
        <taxon>Bacillota</taxon>
        <taxon>Bacilli</taxon>
        <taxon>Lactobacillales</taxon>
        <taxon>Streptococcaceae</taxon>
        <taxon>Lactococcus</taxon>
    </lineage>
</organism>
<dbReference type="PROSITE" id="PS50995">
    <property type="entry name" value="HTH_MARR_2"/>
    <property type="match status" value="1"/>
</dbReference>
<dbReference type="GO" id="GO:0003700">
    <property type="term" value="F:DNA-binding transcription factor activity"/>
    <property type="evidence" value="ECO:0007669"/>
    <property type="project" value="InterPro"/>
</dbReference>
<name>K2PXK7_9LACT</name>
<dbReference type="SUPFAM" id="SSF46785">
    <property type="entry name" value="Winged helix' DNA-binding domain"/>
    <property type="match status" value="1"/>
</dbReference>
<dbReference type="EMBL" id="AMQS01000004">
    <property type="protein sequence ID" value="EKF52126.1"/>
    <property type="molecule type" value="Genomic_DNA"/>
</dbReference>
<dbReference type="PATRIC" id="fig|1231377.3.peg.400"/>
<dbReference type="InterPro" id="IPR000835">
    <property type="entry name" value="HTH_MarR-typ"/>
</dbReference>
<evidence type="ECO:0000256" key="3">
    <source>
        <dbReference type="ARBA" id="ARBA00023163"/>
    </source>
</evidence>
<evidence type="ECO:0000256" key="1">
    <source>
        <dbReference type="ARBA" id="ARBA00023015"/>
    </source>
</evidence>
<dbReference type="PRINTS" id="PR00598">
    <property type="entry name" value="HTHMARR"/>
</dbReference>
<dbReference type="Proteomes" id="UP000006787">
    <property type="component" value="Unassembled WGS sequence"/>
</dbReference>
<keyword evidence="2" id="KW-0238">DNA-binding</keyword>
<keyword evidence="3" id="KW-0804">Transcription</keyword>
<accession>K2PXK7</accession>
<evidence type="ECO:0000256" key="2">
    <source>
        <dbReference type="ARBA" id="ARBA00023125"/>
    </source>
</evidence>
<evidence type="ECO:0000313" key="5">
    <source>
        <dbReference type="EMBL" id="EKF52126.1"/>
    </source>
</evidence>
<dbReference type="InterPro" id="IPR036390">
    <property type="entry name" value="WH_DNA-bd_sf"/>
</dbReference>
<dbReference type="eggNOG" id="COG1846">
    <property type="taxonomic scope" value="Bacteria"/>
</dbReference>
<keyword evidence="1" id="KW-0805">Transcription regulation</keyword>
<dbReference type="PANTHER" id="PTHR42756">
    <property type="entry name" value="TRANSCRIPTIONAL REGULATOR, MARR"/>
    <property type="match status" value="1"/>
</dbReference>
<dbReference type="Pfam" id="PF01047">
    <property type="entry name" value="MarR"/>
    <property type="match status" value="1"/>
</dbReference>
<dbReference type="Gene3D" id="1.10.10.10">
    <property type="entry name" value="Winged helix-like DNA-binding domain superfamily/Winged helix DNA-binding domain"/>
    <property type="match status" value="1"/>
</dbReference>
<dbReference type="PANTHER" id="PTHR42756:SF2">
    <property type="entry name" value="MARR FAMILY REGULATORY PROTEIN"/>
    <property type="match status" value="1"/>
</dbReference>
<evidence type="ECO:0000313" key="6">
    <source>
        <dbReference type="Proteomes" id="UP000006787"/>
    </source>
</evidence>
<gene>
    <name evidence="5" type="ORF">C426_0399</name>
</gene>
<dbReference type="AlphaFoldDB" id="K2PXK7"/>
<dbReference type="GO" id="GO:0003677">
    <property type="term" value="F:DNA binding"/>
    <property type="evidence" value="ECO:0007669"/>
    <property type="project" value="UniProtKB-KW"/>
</dbReference>
<comment type="caution">
    <text evidence="5">The sequence shown here is derived from an EMBL/GenBank/DDBJ whole genome shotgun (WGS) entry which is preliminary data.</text>
</comment>
<feature type="domain" description="HTH marR-type" evidence="4">
    <location>
        <begin position="10"/>
        <end position="142"/>
    </location>
</feature>
<sequence>MMNRKETKIQNNILRDIGTIARALDSISNIEFKDIELAKGQYLYLSRIFENPGINQKQISELLCVDKSTASRAINQLVEKKLIQKVEDENNKKNKLLYVTSYGEEVYPVIFRELQYSTEIALQGLDELEIAQINILLSKVSQNIKENWIEVKKGEKRIY</sequence>
<dbReference type="RefSeq" id="WP_003134609.1">
    <property type="nucleotide sequence ID" value="NZ_AMQS01000004.1"/>
</dbReference>
<dbReference type="SMART" id="SM00347">
    <property type="entry name" value="HTH_MARR"/>
    <property type="match status" value="1"/>
</dbReference>
<reference evidence="5 6" key="1">
    <citation type="journal article" date="2012" name="J. Bacteriol.">
        <title>Genome Sequence of the Bacteriocin-Producing Strain Lactococcus garvieae DCC43.</title>
        <authorList>
            <person name="Gabrielsen C."/>
            <person name="Brede D.A."/>
            <person name="Hernandez P.E."/>
            <person name="Nes I.F."/>
            <person name="Diep D.B."/>
        </authorList>
    </citation>
    <scope>NUCLEOTIDE SEQUENCE [LARGE SCALE GENOMIC DNA]</scope>
    <source>
        <strain evidence="5 6">DCC43</strain>
    </source>
</reference>
<evidence type="ECO:0000259" key="4">
    <source>
        <dbReference type="PROSITE" id="PS50995"/>
    </source>
</evidence>
<proteinExistence type="predicted"/>
<dbReference type="InterPro" id="IPR036388">
    <property type="entry name" value="WH-like_DNA-bd_sf"/>
</dbReference>
<protein>
    <submittedName>
        <fullName evidence="5">Transcriptional regulator, MarR family</fullName>
    </submittedName>
</protein>